<keyword evidence="7" id="KW-1015">Disulfide bond</keyword>
<comment type="similarity">
    <text evidence="1 8">Belongs to the tannase family.</text>
</comment>
<evidence type="ECO:0000313" key="10">
    <source>
        <dbReference type="Proteomes" id="UP000249402"/>
    </source>
</evidence>
<name>A0A395GMR8_9EURO</name>
<dbReference type="GO" id="GO:0030600">
    <property type="term" value="F:feruloyl esterase activity"/>
    <property type="evidence" value="ECO:0007669"/>
    <property type="project" value="UniProtKB-ARBA"/>
</dbReference>
<keyword evidence="2" id="KW-0719">Serine esterase</keyword>
<keyword evidence="5 8" id="KW-0378">Hydrolase</keyword>
<dbReference type="Proteomes" id="UP000249402">
    <property type="component" value="Unassembled WGS sequence"/>
</dbReference>
<dbReference type="EMBL" id="KZ824478">
    <property type="protein sequence ID" value="RAK96258.1"/>
    <property type="molecule type" value="Genomic_DNA"/>
</dbReference>
<dbReference type="STRING" id="1448316.A0A395GMR8"/>
<keyword evidence="4 8" id="KW-0732">Signal</keyword>
<dbReference type="Gene3D" id="3.40.50.1820">
    <property type="entry name" value="alpha/beta hydrolase"/>
    <property type="match status" value="1"/>
</dbReference>
<evidence type="ECO:0000256" key="7">
    <source>
        <dbReference type="ARBA" id="ARBA00023157"/>
    </source>
</evidence>
<dbReference type="EC" id="3.1.1.-" evidence="8"/>
<evidence type="ECO:0000256" key="5">
    <source>
        <dbReference type="ARBA" id="ARBA00022801"/>
    </source>
</evidence>
<evidence type="ECO:0000256" key="3">
    <source>
        <dbReference type="ARBA" id="ARBA00022723"/>
    </source>
</evidence>
<dbReference type="OrthoDB" id="3039123at2759"/>
<dbReference type="InterPro" id="IPR029058">
    <property type="entry name" value="AB_hydrolase_fold"/>
</dbReference>
<feature type="signal peptide" evidence="8">
    <location>
        <begin position="1"/>
        <end position="21"/>
    </location>
</feature>
<dbReference type="InterPro" id="IPR011118">
    <property type="entry name" value="Tannase/feruloyl_esterase"/>
</dbReference>
<dbReference type="Pfam" id="PF07519">
    <property type="entry name" value="Tannase"/>
    <property type="match status" value="1"/>
</dbReference>
<reference evidence="9 10" key="1">
    <citation type="submission" date="2018-02" db="EMBL/GenBank/DDBJ databases">
        <title>The genomes of Aspergillus section Nigri reveals drivers in fungal speciation.</title>
        <authorList>
            <consortium name="DOE Joint Genome Institute"/>
            <person name="Vesth T.C."/>
            <person name="Nybo J."/>
            <person name="Theobald S."/>
            <person name="Brandl J."/>
            <person name="Frisvad J.C."/>
            <person name="Nielsen K.F."/>
            <person name="Lyhne E.K."/>
            <person name="Kogle M.E."/>
            <person name="Kuo A."/>
            <person name="Riley R."/>
            <person name="Clum A."/>
            <person name="Nolan M."/>
            <person name="Lipzen A."/>
            <person name="Salamov A."/>
            <person name="Henrissat B."/>
            <person name="Wiebenga A."/>
            <person name="De vries R.P."/>
            <person name="Grigoriev I.V."/>
            <person name="Mortensen U.H."/>
            <person name="Andersen M.R."/>
            <person name="Baker S.E."/>
        </authorList>
    </citation>
    <scope>NUCLEOTIDE SEQUENCE [LARGE SCALE GENOMIC DNA]</scope>
    <source>
        <strain evidence="9 10">CBS 121593</strain>
    </source>
</reference>
<evidence type="ECO:0000313" key="9">
    <source>
        <dbReference type="EMBL" id="RAK96258.1"/>
    </source>
</evidence>
<evidence type="ECO:0000256" key="6">
    <source>
        <dbReference type="ARBA" id="ARBA00022837"/>
    </source>
</evidence>
<evidence type="ECO:0000256" key="2">
    <source>
        <dbReference type="ARBA" id="ARBA00022487"/>
    </source>
</evidence>
<evidence type="ECO:0000256" key="4">
    <source>
        <dbReference type="ARBA" id="ARBA00022729"/>
    </source>
</evidence>
<evidence type="ECO:0000256" key="1">
    <source>
        <dbReference type="ARBA" id="ARBA00006249"/>
    </source>
</evidence>
<dbReference type="VEuPathDB" id="FungiDB:BO80DRAFT_417211"/>
<dbReference type="SUPFAM" id="SSF53474">
    <property type="entry name" value="alpha/beta-Hydrolases"/>
    <property type="match status" value="1"/>
</dbReference>
<dbReference type="GO" id="GO:0046872">
    <property type="term" value="F:metal ion binding"/>
    <property type="evidence" value="ECO:0007669"/>
    <property type="project" value="UniProtKB-KW"/>
</dbReference>
<dbReference type="PANTHER" id="PTHR33938">
    <property type="entry name" value="FERULOYL ESTERASE B-RELATED"/>
    <property type="match status" value="1"/>
</dbReference>
<protein>
    <recommendedName>
        <fullName evidence="8">Carboxylic ester hydrolase</fullName>
        <ecNumber evidence="8">3.1.1.-</ecNumber>
    </recommendedName>
</protein>
<accession>A0A395GMR8</accession>
<proteinExistence type="inferred from homology"/>
<keyword evidence="10" id="KW-1185">Reference proteome</keyword>
<dbReference type="RefSeq" id="XP_025570586.1">
    <property type="nucleotide sequence ID" value="XM_025718211.1"/>
</dbReference>
<sequence>MVAFPRTLLSLSALLIDIASASRCSPASIEKPDLPGASILDIQAHEAHNYSAVSLGPGTNDGGHYTISFCNVTVTHTHPGWNDRIHTQIWLPLEGWNGRFQGLGGGGYSTGFGATYLTYAVAQGFASASTDGGLTTSDSSSTIPTDLSWALSSKGNVNWPLLNNYATKATNDMAVIGQQITKSYYNTAPKYSYFAGCSGGGRQALMMAQQYPDVFDGILAVAPAINIQTFIPAGYWPSQVMHDTDVYPSPCEVHAFTEAAGKACDRLDGVEDGIISLPARCSIKASDFIGKNYTCNGTQRTFTPSSAKVIDAAWSGSRSISEQYGWYGVNKDADISSYYIPTTCSTNFTCTSTGSDLFGTWIKYLVAQDPTFNLTNMTQPQFFHAMHSTIAAYTSILGTTDPNLTPFKSAGGKLIAWHGLADEVIPPNGTISYYQEVLKGDPHAHDFIRFFEAPGVGHCYGGLGPVPNSAMSQLMDWVENGNAPAVLHATKGYNETARDLCPYPLRQVYVGGDSRNATSFACA</sequence>
<feature type="chain" id="PRO_5017103317" description="Carboxylic ester hydrolase" evidence="8">
    <location>
        <begin position="22"/>
        <end position="523"/>
    </location>
</feature>
<dbReference type="AlphaFoldDB" id="A0A395GMR8"/>
<keyword evidence="3" id="KW-0479">Metal-binding</keyword>
<dbReference type="GeneID" id="37223076"/>
<keyword evidence="6" id="KW-0106">Calcium</keyword>
<organism evidence="9 10">
    <name type="scientific">Aspergillus ibericus CBS 121593</name>
    <dbReference type="NCBI Taxonomy" id="1448316"/>
    <lineage>
        <taxon>Eukaryota</taxon>
        <taxon>Fungi</taxon>
        <taxon>Dikarya</taxon>
        <taxon>Ascomycota</taxon>
        <taxon>Pezizomycotina</taxon>
        <taxon>Eurotiomycetes</taxon>
        <taxon>Eurotiomycetidae</taxon>
        <taxon>Eurotiales</taxon>
        <taxon>Aspergillaceae</taxon>
        <taxon>Aspergillus</taxon>
        <taxon>Aspergillus subgen. Circumdati</taxon>
    </lineage>
</organism>
<evidence type="ECO:0000256" key="8">
    <source>
        <dbReference type="RuleBase" id="RU361238"/>
    </source>
</evidence>
<gene>
    <name evidence="9" type="ORF">BO80DRAFT_417211</name>
</gene>
<dbReference type="PANTHER" id="PTHR33938:SF8">
    <property type="entry name" value="CARBOXYLIC ESTER HYDROLASE"/>
    <property type="match status" value="1"/>
</dbReference>